<keyword evidence="3 6" id="KW-1133">Transmembrane helix</keyword>
<gene>
    <name evidence="10" type="ORF">LACBIDRAFT_312894</name>
</gene>
<evidence type="ECO:0000256" key="3">
    <source>
        <dbReference type="ARBA" id="ARBA00022989"/>
    </source>
</evidence>
<dbReference type="STRING" id="486041.B0DX23"/>
<dbReference type="RefSeq" id="XP_001888511.1">
    <property type="nucleotide sequence ID" value="XM_001888476.1"/>
</dbReference>
<feature type="domain" description="Integral membrane bound transporter" evidence="9">
    <location>
        <begin position="749"/>
        <end position="881"/>
    </location>
</feature>
<keyword evidence="11" id="KW-1185">Reference proteome</keyword>
<reference evidence="10 11" key="1">
    <citation type="journal article" date="2008" name="Nature">
        <title>The genome of Laccaria bicolor provides insights into mycorrhizal symbiosis.</title>
        <authorList>
            <person name="Martin F."/>
            <person name="Aerts A."/>
            <person name="Ahren D."/>
            <person name="Brun A."/>
            <person name="Danchin E.G.J."/>
            <person name="Duchaussoy F."/>
            <person name="Gibon J."/>
            <person name="Kohler A."/>
            <person name="Lindquist E."/>
            <person name="Pereda V."/>
            <person name="Salamov A."/>
            <person name="Shapiro H.J."/>
            <person name="Wuyts J."/>
            <person name="Blaudez D."/>
            <person name="Buee M."/>
            <person name="Brokstein P."/>
            <person name="Canbaeck B."/>
            <person name="Cohen D."/>
            <person name="Courty P.E."/>
            <person name="Coutinho P.M."/>
            <person name="Delaruelle C."/>
            <person name="Detter J.C."/>
            <person name="Deveau A."/>
            <person name="DiFazio S."/>
            <person name="Duplessis S."/>
            <person name="Fraissinet-Tachet L."/>
            <person name="Lucic E."/>
            <person name="Frey-Klett P."/>
            <person name="Fourrey C."/>
            <person name="Feussner I."/>
            <person name="Gay G."/>
            <person name="Grimwood J."/>
            <person name="Hoegger P.J."/>
            <person name="Jain P."/>
            <person name="Kilaru S."/>
            <person name="Labbe J."/>
            <person name="Lin Y.C."/>
            <person name="Legue V."/>
            <person name="Le Tacon F."/>
            <person name="Marmeisse R."/>
            <person name="Melayah D."/>
            <person name="Montanini B."/>
            <person name="Muratet M."/>
            <person name="Nehls U."/>
            <person name="Niculita-Hirzel H."/>
            <person name="Oudot-Le Secq M.P."/>
            <person name="Peter M."/>
            <person name="Quesneville H."/>
            <person name="Rajashekar B."/>
            <person name="Reich M."/>
            <person name="Rouhier N."/>
            <person name="Schmutz J."/>
            <person name="Yin T."/>
            <person name="Chalot M."/>
            <person name="Henrissat B."/>
            <person name="Kuees U."/>
            <person name="Lucas S."/>
            <person name="Van de Peer Y."/>
            <person name="Podila G.K."/>
            <person name="Polle A."/>
            <person name="Pukkila P.J."/>
            <person name="Richardson P.M."/>
            <person name="Rouze P."/>
            <person name="Sanders I.R."/>
            <person name="Stajich J.E."/>
            <person name="Tunlid A."/>
            <person name="Tuskan G."/>
            <person name="Grigoriev I.V."/>
        </authorList>
    </citation>
    <scope>NUCLEOTIDE SEQUENCE [LARGE SCALE GENOMIC DNA]</scope>
    <source>
        <strain evidence="11">S238N-H82 / ATCC MYA-4686</strain>
    </source>
</reference>
<accession>B0DX23</accession>
<evidence type="ECO:0000259" key="9">
    <source>
        <dbReference type="Pfam" id="PF13515"/>
    </source>
</evidence>
<feature type="transmembrane region" description="Helical" evidence="6">
    <location>
        <begin position="804"/>
        <end position="822"/>
    </location>
</feature>
<feature type="region of interest" description="Disordered" evidence="5">
    <location>
        <begin position="1135"/>
        <end position="1155"/>
    </location>
</feature>
<evidence type="ECO:0000259" key="7">
    <source>
        <dbReference type="Pfam" id="PF10334"/>
    </source>
</evidence>
<feature type="transmembrane region" description="Helical" evidence="6">
    <location>
        <begin position="224"/>
        <end position="243"/>
    </location>
</feature>
<feature type="domain" description="DUF2421" evidence="7">
    <location>
        <begin position="1033"/>
        <end position="1124"/>
    </location>
</feature>
<feature type="transmembrane region" description="Helical" evidence="6">
    <location>
        <begin position="867"/>
        <end position="884"/>
    </location>
</feature>
<dbReference type="PANTHER" id="PTHR37994:SF1">
    <property type="entry name" value="ER TRANSPORTER 6TM N-TERMINAL DOMAIN-CONTAINING PROTEIN"/>
    <property type="match status" value="1"/>
</dbReference>
<feature type="domain" description="DUF2421" evidence="7">
    <location>
        <begin position="886"/>
        <end position="1015"/>
    </location>
</feature>
<evidence type="ECO:0000313" key="10">
    <source>
        <dbReference type="EMBL" id="EDR00917.1"/>
    </source>
</evidence>
<dbReference type="EMBL" id="DS547145">
    <property type="protein sequence ID" value="EDR00917.1"/>
    <property type="molecule type" value="Genomic_DNA"/>
</dbReference>
<evidence type="ECO:0000256" key="2">
    <source>
        <dbReference type="ARBA" id="ARBA00022692"/>
    </source>
</evidence>
<feature type="region of interest" description="Disordered" evidence="5">
    <location>
        <begin position="660"/>
        <end position="697"/>
    </location>
</feature>
<dbReference type="AlphaFoldDB" id="B0DX23"/>
<dbReference type="GeneID" id="6084078"/>
<sequence length="1155" mass="129287">MQAGRSKRNKARVHAEIRIAEPFVEAKDSQKSNSPAGQQTLVSILKALKTHLAWIPANWTWQKFKPLIRCSVAAWLAIVFFVIPSLLRAMGGTADFLILIVSFLAPPSDPFLAVLEREVLILLFVSITWAWVCLGIRFADMARTVHDPSAPLAEVITGKFLEPGPTAIFAVFLFLGSAAMLYTKTRQGPGPFKFACDFSAFVLDIPLTTAVLFPYPFYQAGTAVVLPIVFHSALALITSLIIFPTTISEQFAEKLQGTISPLIASLKLHRTLLQTPADSPSFVSMAQTIVKTVNQSEAALGPLAGSARLLSSDILYSRFAPNDFCEFQDLSRRFVGRANGLARYFTLIDPTRERFPTTPAPSLPNSPLVSSSPQVSSPPRVSSPRLSSPPQGRLLHHRTSVEDDDQGTDSDYVENVARGQVSPTPSMLLPVGSHSRPTSKHHHTAHHHTAHNHHAHQHHLLHKNLLKVATGRVRKQEAAVGVFAIWRYLDIEAARSNDPNSEQHTRKATELLSDSCDDLLRACIDGLVCLNGWLTSVRANHIGFFSKTEVTEAQWQSKITQLKNLRKDIAETLKEFRVNKRHIILQPYRLAFETPDEDSGSDYETPPHRHLFNCYVYQYHLIQISEIVIDGIDEIIKLEELRKKNRLWTPGRLSNPFQVFPSAPTDDDDDPETIQGVKPSAAEEEDALGQARHRDPDALPPKNVLEWCMYHLYLGLTGLGRGNMLFSIKAGIFSVVICLVFFLRSSATFAYENRAVWAIIMFHFTISRFRGDTAYILVSRIIATFLGGLVGAAMWYISSGSGDGNPYGLAAVCAVFFPIFFFIKLYCPIMPLTTTVFALTVVGYSYQDVFIVVPGAPGFGITVAWKRFIPVVVGVVAAFLVSLLPPATTIRRYHRTLLATTSSEIGVLYCSIISFAHGREVHDIPEIVQNLIAIRSKLKKALALKENVMYEFSLRGTWPARRYELILDLQLSLSYTLSHLMSVIEHMEPTWTRAFLRRTRFLDPDFQGDILAVISKFPEAASFLTLLMSRYHVAMISTSLKTGNPLPQITPCPLLDRFNMHYHGLDVFHKENKDDYGIPHSLTFEMLQNEQYMMFCVGVSTAFAFMHRLDRLMMATKEVVGERYHIRGLGHARSRRARDLSPRSSALQFRPPQDV</sequence>
<feature type="transmembrane region" description="Helical" evidence="6">
    <location>
        <begin position="66"/>
        <end position="83"/>
    </location>
</feature>
<feature type="transmembrane region" description="Helical" evidence="6">
    <location>
        <begin position="724"/>
        <end position="743"/>
    </location>
</feature>
<dbReference type="InterPro" id="IPR018823">
    <property type="entry name" value="ArAE_2_N"/>
</dbReference>
<keyword evidence="4 6" id="KW-0472">Membrane</keyword>
<evidence type="ECO:0000313" key="11">
    <source>
        <dbReference type="Proteomes" id="UP000001194"/>
    </source>
</evidence>
<feature type="region of interest" description="Disordered" evidence="5">
    <location>
        <begin position="419"/>
        <end position="459"/>
    </location>
</feature>
<dbReference type="InParanoid" id="B0DX23"/>
<comment type="subcellular location">
    <subcellularLocation>
        <location evidence="1">Membrane</location>
        <topology evidence="1">Multi-pass membrane protein</topology>
    </subcellularLocation>
</comment>
<dbReference type="InterPro" id="IPR018820">
    <property type="entry name" value="BRE4-related_DUF2421"/>
</dbReference>
<feature type="domain" description="Putative ER transporter 6TM N-terminal" evidence="8">
    <location>
        <begin position="53"/>
        <end position="349"/>
    </location>
</feature>
<dbReference type="HOGENOM" id="CLU_003918_2_0_1"/>
<feature type="transmembrane region" description="Helical" evidence="6">
    <location>
        <begin position="164"/>
        <end position="182"/>
    </location>
</feature>
<feature type="compositionally biased region" description="Low complexity" evidence="5">
    <location>
        <begin position="365"/>
        <end position="391"/>
    </location>
</feature>
<proteinExistence type="predicted"/>
<dbReference type="Pfam" id="PF10337">
    <property type="entry name" value="ArAE_2_N"/>
    <property type="match status" value="1"/>
</dbReference>
<evidence type="ECO:0000256" key="4">
    <source>
        <dbReference type="ARBA" id="ARBA00023136"/>
    </source>
</evidence>
<organism evidence="11">
    <name type="scientific">Laccaria bicolor (strain S238N-H82 / ATCC MYA-4686)</name>
    <name type="common">Bicoloured deceiver</name>
    <name type="synonym">Laccaria laccata var. bicolor</name>
    <dbReference type="NCBI Taxonomy" id="486041"/>
    <lineage>
        <taxon>Eukaryota</taxon>
        <taxon>Fungi</taxon>
        <taxon>Dikarya</taxon>
        <taxon>Basidiomycota</taxon>
        <taxon>Agaricomycotina</taxon>
        <taxon>Agaricomycetes</taxon>
        <taxon>Agaricomycetidae</taxon>
        <taxon>Agaricales</taxon>
        <taxon>Agaricineae</taxon>
        <taxon>Hydnangiaceae</taxon>
        <taxon>Laccaria</taxon>
    </lineage>
</organism>
<evidence type="ECO:0000259" key="8">
    <source>
        <dbReference type="Pfam" id="PF10337"/>
    </source>
</evidence>
<dbReference type="InterPro" id="IPR049453">
    <property type="entry name" value="Memb_transporter_dom"/>
</dbReference>
<feature type="transmembrane region" description="Helical" evidence="6">
    <location>
        <begin position="778"/>
        <end position="798"/>
    </location>
</feature>
<evidence type="ECO:0000256" key="5">
    <source>
        <dbReference type="SAM" id="MobiDB-lite"/>
    </source>
</evidence>
<feature type="transmembrane region" description="Helical" evidence="6">
    <location>
        <begin position="829"/>
        <end position="847"/>
    </location>
</feature>
<keyword evidence="2 6" id="KW-0812">Transmembrane</keyword>
<dbReference type="Pfam" id="PF13515">
    <property type="entry name" value="FUSC_2"/>
    <property type="match status" value="1"/>
</dbReference>
<dbReference type="KEGG" id="lbc:LACBIDRAFT_312894"/>
<dbReference type="Proteomes" id="UP000001194">
    <property type="component" value="Unassembled WGS sequence"/>
</dbReference>
<feature type="compositionally biased region" description="Basic residues" evidence="5">
    <location>
        <begin position="437"/>
        <end position="459"/>
    </location>
</feature>
<name>B0DX23_LACBS</name>
<feature type="region of interest" description="Disordered" evidence="5">
    <location>
        <begin position="353"/>
        <end position="393"/>
    </location>
</feature>
<dbReference type="GO" id="GO:0016020">
    <property type="term" value="C:membrane"/>
    <property type="evidence" value="ECO:0007669"/>
    <property type="project" value="UniProtKB-SubCell"/>
</dbReference>
<protein>
    <submittedName>
        <fullName evidence="10">Predicted protein</fullName>
    </submittedName>
</protein>
<evidence type="ECO:0000256" key="1">
    <source>
        <dbReference type="ARBA" id="ARBA00004141"/>
    </source>
</evidence>
<dbReference type="PANTHER" id="PTHR37994">
    <property type="entry name" value="ARAE_2_N DOMAIN-CONTAINING PROTEIN-RELATED"/>
    <property type="match status" value="1"/>
</dbReference>
<evidence type="ECO:0000256" key="6">
    <source>
        <dbReference type="SAM" id="Phobius"/>
    </source>
</evidence>
<dbReference type="Pfam" id="PF10334">
    <property type="entry name" value="BRE4"/>
    <property type="match status" value="2"/>
</dbReference>
<dbReference type="OrthoDB" id="2274698at2759"/>
<feature type="transmembrane region" description="Helical" evidence="6">
    <location>
        <begin position="194"/>
        <end position="218"/>
    </location>
</feature>
<feature type="transmembrane region" description="Helical" evidence="6">
    <location>
        <begin position="119"/>
        <end position="139"/>
    </location>
</feature>